<evidence type="ECO:0000313" key="2">
    <source>
        <dbReference type="Proteomes" id="UP000076837"/>
    </source>
</evidence>
<dbReference type="EMBL" id="JYNV01000242">
    <property type="protein sequence ID" value="KZM21617.1"/>
    <property type="molecule type" value="Genomic_DNA"/>
</dbReference>
<sequence>MAILAPYNKAGPFYNDDGICNWRVKGKHQIIEIGDSPLSAFQKAGIRTDLHIPIEPVVINFREGPEHAVLIHHPKAVHKALQAEFDFASGDTTPARPFLNQPRTTRLGSTQANFELNDVIPPECTVLIQHPDTVRKALRAQLDNPSNDIPSAFPLLVRRAAVKRKIVTPPIICLKNWPNGDEAEYVGNPHEWASALKADLQGVC</sequence>
<protein>
    <submittedName>
        <fullName evidence="1">Uncharacterized protein</fullName>
    </submittedName>
</protein>
<accession>A0A163B859</accession>
<dbReference type="AlphaFoldDB" id="A0A163B859"/>
<gene>
    <name evidence="1" type="ORF">ST47_g7263</name>
</gene>
<comment type="caution">
    <text evidence="1">The sequence shown here is derived from an EMBL/GenBank/DDBJ whole genome shotgun (WGS) entry which is preliminary data.</text>
</comment>
<reference evidence="1 2" key="1">
    <citation type="journal article" date="2016" name="Sci. Rep.">
        <title>Draft genome sequencing and secretome analysis of fungal phytopathogen Ascochyta rabiei provides insight into the necrotrophic effector repertoire.</title>
        <authorList>
            <person name="Verma S."/>
            <person name="Gazara R.K."/>
            <person name="Nizam S."/>
            <person name="Parween S."/>
            <person name="Chattopadhyay D."/>
            <person name="Verma P.K."/>
        </authorList>
    </citation>
    <scope>NUCLEOTIDE SEQUENCE [LARGE SCALE GENOMIC DNA]</scope>
    <source>
        <strain evidence="1 2">ArDII</strain>
    </source>
</reference>
<dbReference type="Proteomes" id="UP000076837">
    <property type="component" value="Unassembled WGS sequence"/>
</dbReference>
<name>A0A163B859_DIDRA</name>
<evidence type="ECO:0000313" key="1">
    <source>
        <dbReference type="EMBL" id="KZM21617.1"/>
    </source>
</evidence>
<keyword evidence="2" id="KW-1185">Reference proteome</keyword>
<proteinExistence type="predicted"/>
<dbReference type="OrthoDB" id="10604611at2759"/>
<organism evidence="1 2">
    <name type="scientific">Didymella rabiei</name>
    <name type="common">Chickpea ascochyta blight fungus</name>
    <name type="synonym">Mycosphaerella rabiei</name>
    <dbReference type="NCBI Taxonomy" id="5454"/>
    <lineage>
        <taxon>Eukaryota</taxon>
        <taxon>Fungi</taxon>
        <taxon>Dikarya</taxon>
        <taxon>Ascomycota</taxon>
        <taxon>Pezizomycotina</taxon>
        <taxon>Dothideomycetes</taxon>
        <taxon>Pleosporomycetidae</taxon>
        <taxon>Pleosporales</taxon>
        <taxon>Pleosporineae</taxon>
        <taxon>Didymellaceae</taxon>
        <taxon>Ascochyta</taxon>
    </lineage>
</organism>